<feature type="compositionally biased region" description="Polar residues" evidence="1">
    <location>
        <begin position="296"/>
        <end position="307"/>
    </location>
</feature>
<accession>A0A4Y7SQ25</accession>
<protein>
    <submittedName>
        <fullName evidence="2">Uncharacterized protein</fullName>
    </submittedName>
</protein>
<evidence type="ECO:0000313" key="3">
    <source>
        <dbReference type="Proteomes" id="UP000298030"/>
    </source>
</evidence>
<feature type="compositionally biased region" description="Low complexity" evidence="1">
    <location>
        <begin position="121"/>
        <end position="134"/>
    </location>
</feature>
<feature type="region of interest" description="Disordered" evidence="1">
    <location>
        <begin position="290"/>
        <end position="407"/>
    </location>
</feature>
<evidence type="ECO:0000313" key="2">
    <source>
        <dbReference type="EMBL" id="TEB23892.1"/>
    </source>
</evidence>
<dbReference type="EMBL" id="QPFP01000073">
    <property type="protein sequence ID" value="TEB23892.1"/>
    <property type="molecule type" value="Genomic_DNA"/>
</dbReference>
<evidence type="ECO:0000256" key="1">
    <source>
        <dbReference type="SAM" id="MobiDB-lite"/>
    </source>
</evidence>
<comment type="caution">
    <text evidence="2">The sequence shown here is derived from an EMBL/GenBank/DDBJ whole genome shotgun (WGS) entry which is preliminary data.</text>
</comment>
<feature type="compositionally biased region" description="Basic residues" evidence="1">
    <location>
        <begin position="342"/>
        <end position="352"/>
    </location>
</feature>
<proteinExistence type="predicted"/>
<reference evidence="2 3" key="1">
    <citation type="journal article" date="2019" name="Nat. Ecol. Evol.">
        <title>Megaphylogeny resolves global patterns of mushroom evolution.</title>
        <authorList>
            <person name="Varga T."/>
            <person name="Krizsan K."/>
            <person name="Foldi C."/>
            <person name="Dima B."/>
            <person name="Sanchez-Garcia M."/>
            <person name="Sanchez-Ramirez S."/>
            <person name="Szollosi G.J."/>
            <person name="Szarkandi J.G."/>
            <person name="Papp V."/>
            <person name="Albert L."/>
            <person name="Andreopoulos W."/>
            <person name="Angelini C."/>
            <person name="Antonin V."/>
            <person name="Barry K.W."/>
            <person name="Bougher N.L."/>
            <person name="Buchanan P."/>
            <person name="Buyck B."/>
            <person name="Bense V."/>
            <person name="Catcheside P."/>
            <person name="Chovatia M."/>
            <person name="Cooper J."/>
            <person name="Damon W."/>
            <person name="Desjardin D."/>
            <person name="Finy P."/>
            <person name="Geml J."/>
            <person name="Haridas S."/>
            <person name="Hughes K."/>
            <person name="Justo A."/>
            <person name="Karasinski D."/>
            <person name="Kautmanova I."/>
            <person name="Kiss B."/>
            <person name="Kocsube S."/>
            <person name="Kotiranta H."/>
            <person name="LaButti K.M."/>
            <person name="Lechner B.E."/>
            <person name="Liimatainen K."/>
            <person name="Lipzen A."/>
            <person name="Lukacs Z."/>
            <person name="Mihaltcheva S."/>
            <person name="Morgado L.N."/>
            <person name="Niskanen T."/>
            <person name="Noordeloos M.E."/>
            <person name="Ohm R.A."/>
            <person name="Ortiz-Santana B."/>
            <person name="Ovrebo C."/>
            <person name="Racz N."/>
            <person name="Riley R."/>
            <person name="Savchenko A."/>
            <person name="Shiryaev A."/>
            <person name="Soop K."/>
            <person name="Spirin V."/>
            <person name="Szebenyi C."/>
            <person name="Tomsovsky M."/>
            <person name="Tulloss R.E."/>
            <person name="Uehling J."/>
            <person name="Grigoriev I.V."/>
            <person name="Vagvolgyi C."/>
            <person name="Papp T."/>
            <person name="Martin F.M."/>
            <person name="Miettinen O."/>
            <person name="Hibbett D.S."/>
            <person name="Nagy L.G."/>
        </authorList>
    </citation>
    <scope>NUCLEOTIDE SEQUENCE [LARGE SCALE GENOMIC DNA]</scope>
    <source>
        <strain evidence="2 3">FP101781</strain>
    </source>
</reference>
<feature type="region of interest" description="Disordered" evidence="1">
    <location>
        <begin position="1"/>
        <end position="215"/>
    </location>
</feature>
<feature type="non-terminal residue" evidence="2">
    <location>
        <position position="407"/>
    </location>
</feature>
<dbReference type="AlphaFoldDB" id="A0A4Y7SQ25"/>
<sequence>MTPASILPPSHPAEHNTGFGCANAHSHAPIRHPRDEPGPPNPPPALPLASLSCKTYHRRHAHLPSTSPRETPVRRGVLTTAQPTKGSPRSQPPPPTASPHDLEKSTVSPAPKSTIRERRPATTPHRTSPHHPTSIPAIRRSRSPDAPERVWRGGTVIERKERGNGGQGGRGARENNEWRREGGEQRSGRRGSERGWKYTKDEGREIGATRAGARRRRGIRGTVGWEGGMEGWMEDREGRMEGRKGGGGRKYEGVSCVRRWPWTRREDSAKWGRAKMTAHEERSARDHVGGWGFATIDSTPTATQPQRRYNPDPKAATTLESSRASGGKGPEQAKRGGLRGGRGIRRRRRRWRRGQEEQGGCKGRDGVWDKVNGRITNPLGVERLPSRAPRQAEAQGTNSGRGEWAAR</sequence>
<feature type="compositionally biased region" description="Basic and acidic residues" evidence="1">
    <location>
        <begin position="142"/>
        <end position="163"/>
    </location>
</feature>
<feature type="compositionally biased region" description="Basic and acidic residues" evidence="1">
    <location>
        <begin position="362"/>
        <end position="372"/>
    </location>
</feature>
<gene>
    <name evidence="2" type="ORF">FA13DRAFT_1715116</name>
</gene>
<organism evidence="2 3">
    <name type="scientific">Coprinellus micaceus</name>
    <name type="common">Glistening ink-cap mushroom</name>
    <name type="synonym">Coprinus micaceus</name>
    <dbReference type="NCBI Taxonomy" id="71717"/>
    <lineage>
        <taxon>Eukaryota</taxon>
        <taxon>Fungi</taxon>
        <taxon>Dikarya</taxon>
        <taxon>Basidiomycota</taxon>
        <taxon>Agaricomycotina</taxon>
        <taxon>Agaricomycetes</taxon>
        <taxon>Agaricomycetidae</taxon>
        <taxon>Agaricales</taxon>
        <taxon>Agaricineae</taxon>
        <taxon>Psathyrellaceae</taxon>
        <taxon>Coprinellus</taxon>
    </lineage>
</organism>
<name>A0A4Y7SQ25_COPMI</name>
<dbReference type="Proteomes" id="UP000298030">
    <property type="component" value="Unassembled WGS sequence"/>
</dbReference>
<feature type="compositionally biased region" description="Basic and acidic residues" evidence="1">
    <location>
        <begin position="171"/>
        <end position="207"/>
    </location>
</feature>
<keyword evidence="3" id="KW-1185">Reference proteome</keyword>